<dbReference type="EMBL" id="JAJAGQ010000008">
    <property type="protein sequence ID" value="KAJ8555193.1"/>
    <property type="molecule type" value="Genomic_DNA"/>
</dbReference>
<feature type="compositionally biased region" description="Acidic residues" evidence="1">
    <location>
        <begin position="112"/>
        <end position="122"/>
    </location>
</feature>
<evidence type="ECO:0000313" key="2">
    <source>
        <dbReference type="EMBL" id="KAJ8555193.1"/>
    </source>
</evidence>
<feature type="region of interest" description="Disordered" evidence="1">
    <location>
        <begin position="103"/>
        <end position="131"/>
    </location>
</feature>
<gene>
    <name evidence="2" type="ORF">K7X08_012689</name>
</gene>
<accession>A0A9Q1M9L0</accession>
<proteinExistence type="predicted"/>
<keyword evidence="3" id="KW-1185">Reference proteome</keyword>
<dbReference type="Proteomes" id="UP001152561">
    <property type="component" value="Unassembled WGS sequence"/>
</dbReference>
<comment type="caution">
    <text evidence="2">The sequence shown here is derived from an EMBL/GenBank/DDBJ whole genome shotgun (WGS) entry which is preliminary data.</text>
</comment>
<evidence type="ECO:0000256" key="1">
    <source>
        <dbReference type="SAM" id="MobiDB-lite"/>
    </source>
</evidence>
<dbReference type="AlphaFoldDB" id="A0A9Q1M9L0"/>
<reference evidence="3" key="1">
    <citation type="journal article" date="2023" name="Proc. Natl. Acad. Sci. U.S.A.">
        <title>Genomic and structural basis for evolution of tropane alkaloid biosynthesis.</title>
        <authorList>
            <person name="Wanga Y.-J."/>
            <person name="Taina T."/>
            <person name="Yua J.-Y."/>
            <person name="Lia J."/>
            <person name="Xua B."/>
            <person name="Chenc J."/>
            <person name="D'Auriad J.C."/>
            <person name="Huanga J.-P."/>
            <person name="Huanga S.-X."/>
        </authorList>
    </citation>
    <scope>NUCLEOTIDE SEQUENCE [LARGE SCALE GENOMIC DNA]</scope>
    <source>
        <strain evidence="3">cv. KIB-2019</strain>
    </source>
</reference>
<sequence>MKQDELSDEPMDMTQVRLHRIEEQNVQLAMKKSLIDNYPTLVPSVAVEDSVDYAVEGQSVHGVTAPESGGNKRPREAEDVNWDKRRRLKMLFYHVAEGLYLSQTKDPNYDKEETDTQSDEVTEVGQNPKLG</sequence>
<protein>
    <submittedName>
        <fullName evidence="2">Uncharacterized protein</fullName>
    </submittedName>
</protein>
<name>A0A9Q1M9L0_9SOLA</name>
<evidence type="ECO:0000313" key="3">
    <source>
        <dbReference type="Proteomes" id="UP001152561"/>
    </source>
</evidence>
<organism evidence="2 3">
    <name type="scientific">Anisodus acutangulus</name>
    <dbReference type="NCBI Taxonomy" id="402998"/>
    <lineage>
        <taxon>Eukaryota</taxon>
        <taxon>Viridiplantae</taxon>
        <taxon>Streptophyta</taxon>
        <taxon>Embryophyta</taxon>
        <taxon>Tracheophyta</taxon>
        <taxon>Spermatophyta</taxon>
        <taxon>Magnoliopsida</taxon>
        <taxon>eudicotyledons</taxon>
        <taxon>Gunneridae</taxon>
        <taxon>Pentapetalae</taxon>
        <taxon>asterids</taxon>
        <taxon>lamiids</taxon>
        <taxon>Solanales</taxon>
        <taxon>Solanaceae</taxon>
        <taxon>Solanoideae</taxon>
        <taxon>Hyoscyameae</taxon>
        <taxon>Anisodus</taxon>
    </lineage>
</organism>
<feature type="region of interest" description="Disordered" evidence="1">
    <location>
        <begin position="61"/>
        <end position="80"/>
    </location>
</feature>